<dbReference type="Proteomes" id="UP001521150">
    <property type="component" value="Unassembled WGS sequence"/>
</dbReference>
<reference evidence="3 4" key="1">
    <citation type="submission" date="2021-12" db="EMBL/GenBank/DDBJ databases">
        <title>Genome sequence of Kibdelosporangium philippinense ATCC 49844.</title>
        <authorList>
            <person name="Fedorov E.A."/>
            <person name="Omeragic M."/>
            <person name="Shalygina K.F."/>
            <person name="Maclea K.S."/>
        </authorList>
    </citation>
    <scope>NUCLEOTIDE SEQUENCE [LARGE SCALE GENOMIC DNA]</scope>
    <source>
        <strain evidence="3 4">ATCC 49844</strain>
    </source>
</reference>
<name>A0ABS8Z4I3_9PSEU</name>
<keyword evidence="2" id="KW-0812">Transmembrane</keyword>
<organism evidence="3 4">
    <name type="scientific">Kibdelosporangium philippinense</name>
    <dbReference type="NCBI Taxonomy" id="211113"/>
    <lineage>
        <taxon>Bacteria</taxon>
        <taxon>Bacillati</taxon>
        <taxon>Actinomycetota</taxon>
        <taxon>Actinomycetes</taxon>
        <taxon>Pseudonocardiales</taxon>
        <taxon>Pseudonocardiaceae</taxon>
        <taxon>Kibdelosporangium</taxon>
    </lineage>
</organism>
<dbReference type="SUPFAM" id="SSF102588">
    <property type="entry name" value="LmbE-like"/>
    <property type="match status" value="1"/>
</dbReference>
<evidence type="ECO:0000256" key="1">
    <source>
        <dbReference type="ARBA" id="ARBA00022833"/>
    </source>
</evidence>
<evidence type="ECO:0000313" key="3">
    <source>
        <dbReference type="EMBL" id="MCE7002387.1"/>
    </source>
</evidence>
<dbReference type="PANTHER" id="PTHR12993">
    <property type="entry name" value="N-ACETYLGLUCOSAMINYL-PHOSPHATIDYLINOSITOL DE-N-ACETYLASE-RELATED"/>
    <property type="match status" value="1"/>
</dbReference>
<sequence length="564" mass="61220">MTTLADRGRDVRSWLGLVAAMVLAVILMGFSSTSERMPPAIAGPARYVQVIAHPDDDIIFMNPDLVAGIRAGDPTTGIYLTAGETDKPDAAAYAARRQSGTRAAYARMAGVANDWRAERLDVDPRHSVELYTLHQRPQVQVVFVNLPENNDPVAVGGRRSFVRLWKDDRDELRVGTLMPTGGVLTRQYFYTHSDVVQLLVKLFERFGPTVVRAQDPNPDKRLRKDDIPYHDHPDHVAAALFTDAASRLYQGPRFIHENYRDYNLAEVPPNLSTADRKDKIDIFGAYVPHDSDVSLGYPYDVWLPAMYQRYPRGSTWAMDGRAYVVMNGQLYACRPGEAWAPMPWADGPLNQAVSAAGGWVVAKRATDNQILALIDGSWQSLGNPHDHFAGDRTQIGSPVTNGKAVYVKNGRGGLSVWRPSRGWTDLGGTDLQDGLALAGDDVYASTRDKVLHWHADKLDPGFTSLRPAGPPSAALTPGGIAVVYRTDTGEIALGDKVLSGFSGPGNPTVTTSGAVFVRTSAGGIAVTSRAGRRDLGGQMLDQPAAMGADVVVLSPDGQVHIFRG</sequence>
<protein>
    <submittedName>
        <fullName evidence="3">PIG-L family deacetylase</fullName>
    </submittedName>
</protein>
<gene>
    <name evidence="3" type="ORF">LWC34_06010</name>
</gene>
<feature type="transmembrane region" description="Helical" evidence="2">
    <location>
        <begin position="12"/>
        <end position="30"/>
    </location>
</feature>
<keyword evidence="1" id="KW-0862">Zinc</keyword>
<dbReference type="Pfam" id="PF02585">
    <property type="entry name" value="PIG-L"/>
    <property type="match status" value="1"/>
</dbReference>
<comment type="caution">
    <text evidence="3">The sequence shown here is derived from an EMBL/GenBank/DDBJ whole genome shotgun (WGS) entry which is preliminary data.</text>
</comment>
<evidence type="ECO:0000313" key="4">
    <source>
        <dbReference type="Proteomes" id="UP001521150"/>
    </source>
</evidence>
<keyword evidence="2" id="KW-0472">Membrane</keyword>
<dbReference type="InterPro" id="IPR003737">
    <property type="entry name" value="GlcNAc_PI_deacetylase-related"/>
</dbReference>
<keyword evidence="4" id="KW-1185">Reference proteome</keyword>
<evidence type="ECO:0000256" key="2">
    <source>
        <dbReference type="SAM" id="Phobius"/>
    </source>
</evidence>
<accession>A0ABS8Z4I3</accession>
<dbReference type="PANTHER" id="PTHR12993:SF23">
    <property type="entry name" value="N-ACETYLGLUCOSAMINYLPHOSPHATIDYLINOSITOL DEACETYLASE"/>
    <property type="match status" value="1"/>
</dbReference>
<dbReference type="RefSeq" id="WP_233723470.1">
    <property type="nucleotide sequence ID" value="NZ_JAJVCN010000001.1"/>
</dbReference>
<dbReference type="EMBL" id="JAJVCN010000001">
    <property type="protein sequence ID" value="MCE7002387.1"/>
    <property type="molecule type" value="Genomic_DNA"/>
</dbReference>
<dbReference type="InterPro" id="IPR024078">
    <property type="entry name" value="LmbE-like_dom_sf"/>
</dbReference>
<proteinExistence type="predicted"/>
<keyword evidence="2" id="KW-1133">Transmembrane helix</keyword>
<dbReference type="Gene3D" id="3.40.50.10320">
    <property type="entry name" value="LmbE-like"/>
    <property type="match status" value="1"/>
</dbReference>